<feature type="domain" description="HipA-like C-terminal" evidence="3">
    <location>
        <begin position="58"/>
        <end position="188"/>
    </location>
</feature>
<sequence length="296" mass="34472">MYKIFDVTQWQRTEESASGSKDKEWRICPESLRYGLIKKPVSCLEEDRDPIKPHTGEAWSEKIASEIGKSIGIRTHDVEIAYVDEVYCSLCWRFLDPQVEILEEGADLIDPFDRTYDRKKLRGEEVNYNMNLLYRVFTELGMLHHLFDMIVFDALVGNTDRHQDNFGIITHLETAQIVFAPLYDNASCLGRELLIPDVQEKMTNPTSFEAYISRSPSLIRTGTAKRGTKHFNLLESILEGSFSKEMRIAMDKVEFLASREIEQIVHSVPSEVMHDEYKRFVIRLLTTRRDRLLQMR</sequence>
<dbReference type="OrthoDB" id="9812605at2"/>
<keyword evidence="1" id="KW-0808">Transferase</keyword>
<keyword evidence="2" id="KW-0418">Kinase</keyword>
<name>A0A316D7H8_9BACL</name>
<dbReference type="EMBL" id="QGGL01000015">
    <property type="protein sequence ID" value="PWK08434.1"/>
    <property type="molecule type" value="Genomic_DNA"/>
</dbReference>
<dbReference type="RefSeq" id="WP_109690395.1">
    <property type="nucleotide sequence ID" value="NZ_QGGL01000015.1"/>
</dbReference>
<reference evidence="4 5" key="1">
    <citation type="submission" date="2018-05" db="EMBL/GenBank/DDBJ databases">
        <title>Genomic Encyclopedia of Type Strains, Phase IV (KMG-IV): sequencing the most valuable type-strain genomes for metagenomic binning, comparative biology and taxonomic classification.</title>
        <authorList>
            <person name="Goeker M."/>
        </authorList>
    </citation>
    <scope>NUCLEOTIDE SEQUENCE [LARGE SCALE GENOMIC DNA]</scope>
    <source>
        <strain evidence="4 5">DSM 18773</strain>
    </source>
</reference>
<accession>A0A316D7H8</accession>
<dbReference type="InterPro" id="IPR012893">
    <property type="entry name" value="HipA-like_C"/>
</dbReference>
<evidence type="ECO:0000256" key="2">
    <source>
        <dbReference type="ARBA" id="ARBA00022777"/>
    </source>
</evidence>
<evidence type="ECO:0000256" key="1">
    <source>
        <dbReference type="ARBA" id="ARBA00022679"/>
    </source>
</evidence>
<evidence type="ECO:0000313" key="5">
    <source>
        <dbReference type="Proteomes" id="UP000245634"/>
    </source>
</evidence>
<organism evidence="4 5">
    <name type="scientific">Tumebacillus permanentifrigoris</name>
    <dbReference type="NCBI Taxonomy" id="378543"/>
    <lineage>
        <taxon>Bacteria</taxon>
        <taxon>Bacillati</taxon>
        <taxon>Bacillota</taxon>
        <taxon>Bacilli</taxon>
        <taxon>Bacillales</taxon>
        <taxon>Alicyclobacillaceae</taxon>
        <taxon>Tumebacillus</taxon>
    </lineage>
</organism>
<gene>
    <name evidence="4" type="ORF">C7459_11587</name>
</gene>
<evidence type="ECO:0000259" key="3">
    <source>
        <dbReference type="Pfam" id="PF07804"/>
    </source>
</evidence>
<dbReference type="AlphaFoldDB" id="A0A316D7H8"/>
<proteinExistence type="predicted"/>
<dbReference type="GO" id="GO:0016301">
    <property type="term" value="F:kinase activity"/>
    <property type="evidence" value="ECO:0007669"/>
    <property type="project" value="UniProtKB-KW"/>
</dbReference>
<keyword evidence="5" id="KW-1185">Reference proteome</keyword>
<dbReference type="Proteomes" id="UP000245634">
    <property type="component" value="Unassembled WGS sequence"/>
</dbReference>
<comment type="caution">
    <text evidence="4">The sequence shown here is derived from an EMBL/GenBank/DDBJ whole genome shotgun (WGS) entry which is preliminary data.</text>
</comment>
<dbReference type="Gene3D" id="1.10.1070.20">
    <property type="match status" value="1"/>
</dbReference>
<evidence type="ECO:0000313" key="4">
    <source>
        <dbReference type="EMBL" id="PWK08434.1"/>
    </source>
</evidence>
<dbReference type="Pfam" id="PF07804">
    <property type="entry name" value="HipA_C"/>
    <property type="match status" value="1"/>
</dbReference>
<protein>
    <submittedName>
        <fullName evidence="4">HipA-like protein</fullName>
    </submittedName>
</protein>